<gene>
    <name evidence="2" type="ORF">PCOR1329_LOCUS1441</name>
</gene>
<evidence type="ECO:0000313" key="3">
    <source>
        <dbReference type="Proteomes" id="UP001189429"/>
    </source>
</evidence>
<organism evidence="2 3">
    <name type="scientific">Prorocentrum cordatum</name>
    <dbReference type="NCBI Taxonomy" id="2364126"/>
    <lineage>
        <taxon>Eukaryota</taxon>
        <taxon>Sar</taxon>
        <taxon>Alveolata</taxon>
        <taxon>Dinophyceae</taxon>
        <taxon>Prorocentrales</taxon>
        <taxon>Prorocentraceae</taxon>
        <taxon>Prorocentrum</taxon>
    </lineage>
</organism>
<proteinExistence type="predicted"/>
<dbReference type="Proteomes" id="UP001189429">
    <property type="component" value="Unassembled WGS sequence"/>
</dbReference>
<name>A0ABN9PDI5_9DINO</name>
<keyword evidence="3" id="KW-1185">Reference proteome</keyword>
<evidence type="ECO:0000256" key="1">
    <source>
        <dbReference type="SAM" id="MobiDB-lite"/>
    </source>
</evidence>
<reference evidence="2" key="1">
    <citation type="submission" date="2023-10" db="EMBL/GenBank/DDBJ databases">
        <authorList>
            <person name="Chen Y."/>
            <person name="Shah S."/>
            <person name="Dougan E. K."/>
            <person name="Thang M."/>
            <person name="Chan C."/>
        </authorList>
    </citation>
    <scope>NUCLEOTIDE SEQUENCE [LARGE SCALE GENOMIC DNA]</scope>
</reference>
<protein>
    <submittedName>
        <fullName evidence="2">Uncharacterized protein</fullName>
    </submittedName>
</protein>
<feature type="region of interest" description="Disordered" evidence="1">
    <location>
        <begin position="62"/>
        <end position="141"/>
    </location>
</feature>
<comment type="caution">
    <text evidence="2">The sequence shown here is derived from an EMBL/GenBank/DDBJ whole genome shotgun (WGS) entry which is preliminary data.</text>
</comment>
<dbReference type="EMBL" id="CAUYUJ010000349">
    <property type="protein sequence ID" value="CAK0790073.1"/>
    <property type="molecule type" value="Genomic_DNA"/>
</dbReference>
<sequence length="141" mass="15149">MPWIVEPIGYPCTTTTFAELQKHTPRSASFAVSTWPGGGGRFCGRGGAHSTAFFRREAVASLRPGSPPARTARWTRSGVPPGWTLQSRRGRANPPLSSPPEARETQRPRPKTTLWRTAGKLSVSDKPTAVPGDVAAPELSC</sequence>
<accession>A0ABN9PDI5</accession>
<evidence type="ECO:0000313" key="2">
    <source>
        <dbReference type="EMBL" id="CAK0790073.1"/>
    </source>
</evidence>